<sequence>MANAMLALDSFPTKSVPDGIPDIPIVLLGSLGSKRSMWREQIDALNTIGPAYAIDIRGHGDSQVLDESTTMADLAQDVIRSLNMNEIASAHIVGLSIGGAIAQELALSAPERVERLVLSSTAPKFGEAGAWQQRIDTARESGLDELVGPVMSKWFTPDWAEAHPDVIANIHRNFVGTDPVGYARCCEALAGFDTRERLGEIAAPTLVVSATEDGSTPPEVVRQLADGIDGAKWVSISGGAHMCNLQCADEYNTAVVDFLKP</sequence>
<dbReference type="Proteomes" id="UP000186104">
    <property type="component" value="Chromosome"/>
</dbReference>
<evidence type="ECO:0000313" key="3">
    <source>
        <dbReference type="Proteomes" id="UP000186104"/>
    </source>
</evidence>
<dbReference type="AlphaFoldDB" id="A0A173LJB0"/>
<dbReference type="InterPro" id="IPR029058">
    <property type="entry name" value="AB_hydrolase_fold"/>
</dbReference>
<dbReference type="SUPFAM" id="SSF53474">
    <property type="entry name" value="alpha/beta-Hydrolases"/>
    <property type="match status" value="1"/>
</dbReference>
<accession>A0A173LJB0</accession>
<dbReference type="OrthoDB" id="9802489at2"/>
<evidence type="ECO:0000259" key="1">
    <source>
        <dbReference type="Pfam" id="PF00561"/>
    </source>
</evidence>
<reference evidence="2 3" key="1">
    <citation type="submission" date="2016-06" db="EMBL/GenBank/DDBJ databases">
        <title>Complete genome sequence of a saline-alkali tolerant type strain Dietzia timorensis ID05-A0528T.</title>
        <authorList>
            <person name="Wu X."/>
        </authorList>
    </citation>
    <scope>NUCLEOTIDE SEQUENCE [LARGE SCALE GENOMIC DNA]</scope>
    <source>
        <strain evidence="2 3">ID05-A0528</strain>
    </source>
</reference>
<dbReference type="NCBIfam" id="TIGR02427">
    <property type="entry name" value="protocat_pcaD"/>
    <property type="match status" value="1"/>
</dbReference>
<protein>
    <submittedName>
        <fullName evidence="2">3-oxoadipate enol-lactonase 2</fullName>
    </submittedName>
</protein>
<evidence type="ECO:0000313" key="2">
    <source>
        <dbReference type="EMBL" id="ANI91983.1"/>
    </source>
</evidence>
<gene>
    <name evidence="2" type="ORF">BJL86_1198</name>
</gene>
<dbReference type="GO" id="GO:0042952">
    <property type="term" value="P:beta-ketoadipate pathway"/>
    <property type="evidence" value="ECO:0007669"/>
    <property type="project" value="InterPro"/>
</dbReference>
<dbReference type="InterPro" id="IPR026968">
    <property type="entry name" value="PcaD/CatD"/>
</dbReference>
<dbReference type="EMBL" id="CP015961">
    <property type="protein sequence ID" value="ANI91983.1"/>
    <property type="molecule type" value="Genomic_DNA"/>
</dbReference>
<dbReference type="PRINTS" id="PR00111">
    <property type="entry name" value="ABHYDROLASE"/>
</dbReference>
<dbReference type="PANTHER" id="PTHR43433">
    <property type="entry name" value="HYDROLASE, ALPHA/BETA FOLD FAMILY PROTEIN"/>
    <property type="match status" value="1"/>
</dbReference>
<dbReference type="Gene3D" id="3.40.50.1820">
    <property type="entry name" value="alpha/beta hydrolase"/>
    <property type="match status" value="1"/>
</dbReference>
<keyword evidence="3" id="KW-1185">Reference proteome</keyword>
<dbReference type="GO" id="GO:0047570">
    <property type="term" value="F:3-oxoadipate enol-lactonase activity"/>
    <property type="evidence" value="ECO:0007669"/>
    <property type="project" value="InterPro"/>
</dbReference>
<dbReference type="RefSeq" id="WP_082908313.1">
    <property type="nucleotide sequence ID" value="NZ_CP015961.1"/>
</dbReference>
<dbReference type="KEGG" id="dtm:BJL86_1198"/>
<organism evidence="2 3">
    <name type="scientific">Dietzia timorensis</name>
    <dbReference type="NCBI Taxonomy" id="499555"/>
    <lineage>
        <taxon>Bacteria</taxon>
        <taxon>Bacillati</taxon>
        <taxon>Actinomycetota</taxon>
        <taxon>Actinomycetes</taxon>
        <taxon>Mycobacteriales</taxon>
        <taxon>Dietziaceae</taxon>
        <taxon>Dietzia</taxon>
    </lineage>
</organism>
<dbReference type="Pfam" id="PF00561">
    <property type="entry name" value="Abhydrolase_1"/>
    <property type="match status" value="1"/>
</dbReference>
<dbReference type="InterPro" id="IPR000073">
    <property type="entry name" value="AB_hydrolase_1"/>
</dbReference>
<dbReference type="STRING" id="499555.BJL86_1198"/>
<dbReference type="InterPro" id="IPR050471">
    <property type="entry name" value="AB_hydrolase"/>
</dbReference>
<proteinExistence type="predicted"/>
<name>A0A173LJB0_9ACTN</name>
<feature type="domain" description="AB hydrolase-1" evidence="1">
    <location>
        <begin position="24"/>
        <end position="243"/>
    </location>
</feature>
<dbReference type="PANTHER" id="PTHR43433:SF5">
    <property type="entry name" value="AB HYDROLASE-1 DOMAIN-CONTAINING PROTEIN"/>
    <property type="match status" value="1"/>
</dbReference>